<feature type="transmembrane region" description="Helical" evidence="2">
    <location>
        <begin position="229"/>
        <end position="253"/>
    </location>
</feature>
<sequence length="278" mass="30734">MKITTSVTPSPQETPQKAAKGPARRHQEDDDSYYYYSSSHSAADQESNPGGAAAEAPEARHTAHGEPPHAEGDGDQDGDGAAGDERRLLFDYVFSGDDRSSSWTRYLFPRMDRRLINYQFEQDNKEAAGQAEPHDPARKQNEDGEPPNAIELFIAYVMAADLRLTLCAAFVLLSMVFTVAAIPLSQVDIPGNQCYTLFGYKANCDRSVYTTNVQFITCSGVHWRLETGAAFIIIALIVELCTILGLILMVFCAPIRRKKVLPFLPQQKNGQQTQVKEG</sequence>
<dbReference type="PANTHER" id="PTHR33297">
    <property type="entry name" value="AMASTIN-LIKE SURFACE PROTEIN-LIKE PROTEIN-RELATED"/>
    <property type="match status" value="1"/>
</dbReference>
<dbReference type="Proteomes" id="UP000015354">
    <property type="component" value="Unassembled WGS sequence"/>
</dbReference>
<keyword evidence="2" id="KW-0812">Transmembrane</keyword>
<gene>
    <name evidence="3" type="ORF">STCU_11252</name>
</gene>
<feature type="compositionally biased region" description="Basic and acidic residues" evidence="1">
    <location>
        <begin position="57"/>
        <end position="72"/>
    </location>
</feature>
<dbReference type="AlphaFoldDB" id="S9TJ88"/>
<dbReference type="PANTHER" id="PTHR33297:SF6">
    <property type="entry name" value="AMASTIN-LIKE PROTEIN"/>
    <property type="match status" value="1"/>
</dbReference>
<evidence type="ECO:0000313" key="3">
    <source>
        <dbReference type="EMBL" id="EPY16448.1"/>
    </source>
</evidence>
<evidence type="ECO:0000313" key="4">
    <source>
        <dbReference type="Proteomes" id="UP000015354"/>
    </source>
</evidence>
<reference evidence="3 4" key="1">
    <citation type="journal article" date="2013" name="PLoS ONE">
        <title>Predicting the Proteins of Angomonas deanei, Strigomonas culicis and Their Respective Endosymbionts Reveals New Aspects of the Trypanosomatidae Family.</title>
        <authorList>
            <person name="Motta M.C."/>
            <person name="Martins A.C."/>
            <person name="de Souza S.S."/>
            <person name="Catta-Preta C.M."/>
            <person name="Silva R."/>
            <person name="Klein C.C."/>
            <person name="de Almeida L.G."/>
            <person name="de Lima Cunha O."/>
            <person name="Ciapina L.P."/>
            <person name="Brocchi M."/>
            <person name="Colabardini A.C."/>
            <person name="de Araujo Lima B."/>
            <person name="Machado C.R."/>
            <person name="de Almeida Soares C.M."/>
            <person name="Probst C.M."/>
            <person name="de Menezes C.B."/>
            <person name="Thompson C.E."/>
            <person name="Bartholomeu D.C."/>
            <person name="Gradia D.F."/>
            <person name="Pavoni D.P."/>
            <person name="Grisard E.C."/>
            <person name="Fantinatti-Garboggini F."/>
            <person name="Marchini F.K."/>
            <person name="Rodrigues-Luiz G.F."/>
            <person name="Wagner G."/>
            <person name="Goldman G.H."/>
            <person name="Fietto J.L."/>
            <person name="Elias M.C."/>
            <person name="Goldman M.H."/>
            <person name="Sagot M.F."/>
            <person name="Pereira M."/>
            <person name="Stoco P.H."/>
            <person name="de Mendonca-Neto R.P."/>
            <person name="Teixeira S.M."/>
            <person name="Maciel T.E."/>
            <person name="de Oliveira Mendes T.A."/>
            <person name="Urmenyi T.P."/>
            <person name="de Souza W."/>
            <person name="Schenkman S."/>
            <person name="de Vasconcelos A.T."/>
        </authorList>
    </citation>
    <scope>NUCLEOTIDE SEQUENCE [LARGE SCALE GENOMIC DNA]</scope>
</reference>
<feature type="transmembrane region" description="Helical" evidence="2">
    <location>
        <begin position="162"/>
        <end position="182"/>
    </location>
</feature>
<feature type="region of interest" description="Disordered" evidence="1">
    <location>
        <begin position="125"/>
        <end position="144"/>
    </location>
</feature>
<keyword evidence="4" id="KW-1185">Reference proteome</keyword>
<feature type="compositionally biased region" description="Basic and acidic residues" evidence="1">
    <location>
        <begin position="125"/>
        <end position="142"/>
    </location>
</feature>
<proteinExistence type="predicted"/>
<keyword evidence="2" id="KW-1133">Transmembrane helix</keyword>
<dbReference type="InterPro" id="IPR009944">
    <property type="entry name" value="Amastin"/>
</dbReference>
<protein>
    <recommendedName>
        <fullName evidence="5">Amastin-like protein</fullName>
    </recommendedName>
</protein>
<dbReference type="Pfam" id="PF07344">
    <property type="entry name" value="Amastin"/>
    <property type="match status" value="1"/>
</dbReference>
<evidence type="ECO:0000256" key="2">
    <source>
        <dbReference type="SAM" id="Phobius"/>
    </source>
</evidence>
<keyword evidence="2" id="KW-0472">Membrane</keyword>
<feature type="region of interest" description="Disordered" evidence="1">
    <location>
        <begin position="1"/>
        <end position="82"/>
    </location>
</feature>
<comment type="caution">
    <text evidence="3">The sequence shown here is derived from an EMBL/GenBank/DDBJ whole genome shotgun (WGS) entry which is preliminary data.</text>
</comment>
<evidence type="ECO:0008006" key="5">
    <source>
        <dbReference type="Google" id="ProtNLM"/>
    </source>
</evidence>
<feature type="compositionally biased region" description="Polar residues" evidence="1">
    <location>
        <begin position="1"/>
        <end position="15"/>
    </location>
</feature>
<dbReference type="EMBL" id="ATMH01011157">
    <property type="protein sequence ID" value="EPY16448.1"/>
    <property type="molecule type" value="Genomic_DNA"/>
</dbReference>
<evidence type="ECO:0000256" key="1">
    <source>
        <dbReference type="SAM" id="MobiDB-lite"/>
    </source>
</evidence>
<name>S9TJ88_9TRYP</name>
<organism evidence="3 4">
    <name type="scientific">Strigomonas culicis</name>
    <dbReference type="NCBI Taxonomy" id="28005"/>
    <lineage>
        <taxon>Eukaryota</taxon>
        <taxon>Discoba</taxon>
        <taxon>Euglenozoa</taxon>
        <taxon>Kinetoplastea</taxon>
        <taxon>Metakinetoplastina</taxon>
        <taxon>Trypanosomatida</taxon>
        <taxon>Trypanosomatidae</taxon>
        <taxon>Strigomonadinae</taxon>
        <taxon>Strigomonas</taxon>
    </lineage>
</organism>
<accession>S9TJ88</accession>
<dbReference type="OrthoDB" id="252806at2759"/>